<protein>
    <submittedName>
        <fullName evidence="2">Uncharacterized protein</fullName>
    </submittedName>
</protein>
<dbReference type="OrthoDB" id="103633at2157"/>
<feature type="transmembrane region" description="Helical" evidence="1">
    <location>
        <begin position="65"/>
        <end position="82"/>
    </location>
</feature>
<keyword evidence="1" id="KW-1133">Transmembrane helix</keyword>
<keyword evidence="1" id="KW-0812">Transmembrane</keyword>
<dbReference type="Proteomes" id="UP000324354">
    <property type="component" value="Chromosome"/>
</dbReference>
<sequence length="118" mass="13045">MKRKGLALGMVFVVFLMIFTSYAGITTGEFWNDPLRNTVKGLFMGFGLVIIPFAISAILIGRIPLYVVLFTVAGIELLLAFITRTLGYSQYSRVFIEATAVLLPAGLIMGWVTTKSRF</sequence>
<organism evidence="2 3">
    <name type="scientific">Pyrococcus furiosus (strain ATCC 43587 / DSM 3638 / JCM 8422 / Vc1)</name>
    <dbReference type="NCBI Taxonomy" id="186497"/>
    <lineage>
        <taxon>Archaea</taxon>
        <taxon>Methanobacteriati</taxon>
        <taxon>Methanobacteriota</taxon>
        <taxon>Thermococci</taxon>
        <taxon>Thermococcales</taxon>
        <taxon>Thermococcaceae</taxon>
        <taxon>Pyrococcus</taxon>
    </lineage>
</organism>
<dbReference type="EMBL" id="CP023154">
    <property type="protein sequence ID" value="QEK78615.1"/>
    <property type="molecule type" value="Genomic_DNA"/>
</dbReference>
<dbReference type="RefSeq" id="WP_011012085.1">
    <property type="nucleotide sequence ID" value="NC_003413.1"/>
</dbReference>
<proteinExistence type="predicted"/>
<evidence type="ECO:0000313" key="2">
    <source>
        <dbReference type="EMBL" id="QEK78615.1"/>
    </source>
</evidence>
<dbReference type="AlphaFoldDB" id="A0A5C0XQ30"/>
<feature type="transmembrane region" description="Helical" evidence="1">
    <location>
        <begin position="94"/>
        <end position="112"/>
    </location>
</feature>
<dbReference type="GeneID" id="13301551"/>
<accession>A0A5C0XQ30</accession>
<gene>
    <name evidence="2" type="ORF">PFDSM3638_04755</name>
</gene>
<feature type="transmembrane region" description="Helical" evidence="1">
    <location>
        <begin position="39"/>
        <end position="60"/>
    </location>
</feature>
<evidence type="ECO:0000256" key="1">
    <source>
        <dbReference type="SAM" id="Phobius"/>
    </source>
</evidence>
<dbReference type="GeneID" id="41712759"/>
<reference evidence="2 3" key="1">
    <citation type="submission" date="2017-08" db="EMBL/GenBank/DDBJ databases">
        <title>Resequencing and Reannotation of the genome of Pyrococcus furiosus type strain DSM3638.</title>
        <authorList>
            <person name="Reichelt R.M."/>
            <person name="Bunk B."/>
        </authorList>
    </citation>
    <scope>NUCLEOTIDE SEQUENCE [LARGE SCALE GENOMIC DNA]</scope>
    <source>
        <strain evidence="2 3">DSM 3638</strain>
    </source>
</reference>
<evidence type="ECO:0000313" key="3">
    <source>
        <dbReference type="Proteomes" id="UP000324354"/>
    </source>
</evidence>
<name>A0A5C0XQ30_PYRFU</name>
<keyword evidence="1" id="KW-0472">Membrane</keyword>